<dbReference type="RefSeq" id="WP_238243295.1">
    <property type="nucleotide sequence ID" value="NZ_BPQP01000019.1"/>
</dbReference>
<keyword evidence="3" id="KW-1185">Reference proteome</keyword>
<comment type="caution">
    <text evidence="2">The sequence shown here is derived from an EMBL/GenBank/DDBJ whole genome shotgun (WGS) entry which is preliminary data.</text>
</comment>
<evidence type="ECO:0000313" key="3">
    <source>
        <dbReference type="Proteomes" id="UP001055125"/>
    </source>
</evidence>
<gene>
    <name evidence="2" type="ORF">OCOJLMKI_1306</name>
</gene>
<dbReference type="InterPro" id="IPR009495">
    <property type="entry name" value="NrsF"/>
</dbReference>
<organism evidence="2 3">
    <name type="scientific">Methylobacterium iners</name>
    <dbReference type="NCBI Taxonomy" id="418707"/>
    <lineage>
        <taxon>Bacteria</taxon>
        <taxon>Pseudomonadati</taxon>
        <taxon>Pseudomonadota</taxon>
        <taxon>Alphaproteobacteria</taxon>
        <taxon>Hyphomicrobiales</taxon>
        <taxon>Methylobacteriaceae</taxon>
        <taxon>Methylobacterium</taxon>
    </lineage>
</organism>
<feature type="transmembrane region" description="Helical" evidence="1">
    <location>
        <begin position="68"/>
        <end position="87"/>
    </location>
</feature>
<keyword evidence="1" id="KW-1133">Transmembrane helix</keyword>
<dbReference type="Pfam" id="PF06532">
    <property type="entry name" value="NrsF"/>
    <property type="match status" value="1"/>
</dbReference>
<keyword evidence="1" id="KW-0812">Transmembrane</keyword>
<feature type="transmembrane region" description="Helical" evidence="1">
    <location>
        <begin position="37"/>
        <end position="56"/>
    </location>
</feature>
<feature type="transmembrane region" description="Helical" evidence="1">
    <location>
        <begin position="99"/>
        <end position="122"/>
    </location>
</feature>
<proteinExistence type="predicted"/>
<reference evidence="2" key="2">
    <citation type="submission" date="2021-08" db="EMBL/GenBank/DDBJ databases">
        <authorList>
            <person name="Tani A."/>
            <person name="Ola A."/>
            <person name="Ogura Y."/>
            <person name="Katsura K."/>
            <person name="Hayashi T."/>
        </authorList>
    </citation>
    <scope>NUCLEOTIDE SEQUENCE</scope>
    <source>
        <strain evidence="2">DSM 19015</strain>
    </source>
</reference>
<evidence type="ECO:0008006" key="4">
    <source>
        <dbReference type="Google" id="ProtNLM"/>
    </source>
</evidence>
<evidence type="ECO:0000313" key="2">
    <source>
        <dbReference type="EMBL" id="GJD94105.1"/>
    </source>
</evidence>
<reference evidence="2" key="1">
    <citation type="journal article" date="2021" name="Front. Microbiol.">
        <title>Comprehensive Comparative Genomics and Phenotyping of Methylobacterium Species.</title>
        <authorList>
            <person name="Alessa O."/>
            <person name="Ogura Y."/>
            <person name="Fujitani Y."/>
            <person name="Takami H."/>
            <person name="Hayashi T."/>
            <person name="Sahin N."/>
            <person name="Tani A."/>
        </authorList>
    </citation>
    <scope>NUCLEOTIDE SEQUENCE</scope>
    <source>
        <strain evidence="2">DSM 19015</strain>
    </source>
</reference>
<keyword evidence="1" id="KW-0472">Membrane</keyword>
<name>A0ABQ4RUP7_9HYPH</name>
<feature type="transmembrane region" description="Helical" evidence="1">
    <location>
        <begin position="166"/>
        <end position="184"/>
    </location>
</feature>
<dbReference type="EMBL" id="BPQP01000019">
    <property type="protein sequence ID" value="GJD94105.1"/>
    <property type="molecule type" value="Genomic_DNA"/>
</dbReference>
<evidence type="ECO:0000256" key="1">
    <source>
        <dbReference type="SAM" id="Phobius"/>
    </source>
</evidence>
<sequence length="225" mass="22937">MSEGPPGTSARHDRLLEDLADNLTPVRRLRTPWLRGLSWFVGAVALGLALMPLADVEGLRIRMALPDLRYAALGALLTALTAAIATFQTSVPGRSASWALLPLAPTALWVGASGLGCLRNWVAPGTNLADGGETGGCLVFLLAFSVPLSLALVLMLRRACPLRPNLTAALGGLAAAAGAAALLVPFHPHDATVTDLAAHLVVVAGIIAANGLAGGRLLAGEAGRG</sequence>
<dbReference type="Proteomes" id="UP001055125">
    <property type="component" value="Unassembled WGS sequence"/>
</dbReference>
<feature type="transmembrane region" description="Helical" evidence="1">
    <location>
        <begin position="196"/>
        <end position="219"/>
    </location>
</feature>
<accession>A0ABQ4RUP7</accession>
<protein>
    <recommendedName>
        <fullName evidence="4">DUF1109 domain-containing protein</fullName>
    </recommendedName>
</protein>
<feature type="transmembrane region" description="Helical" evidence="1">
    <location>
        <begin position="134"/>
        <end position="154"/>
    </location>
</feature>